<evidence type="ECO:0008006" key="3">
    <source>
        <dbReference type="Google" id="ProtNLM"/>
    </source>
</evidence>
<comment type="caution">
    <text evidence="1">The sequence shown here is derived from an EMBL/GenBank/DDBJ whole genome shotgun (WGS) entry which is preliminary data.</text>
</comment>
<reference evidence="1" key="1">
    <citation type="submission" date="2021-02" db="EMBL/GenBank/DDBJ databases">
        <authorList>
            <person name="Dougan E. K."/>
            <person name="Rhodes N."/>
            <person name="Thang M."/>
            <person name="Chan C."/>
        </authorList>
    </citation>
    <scope>NUCLEOTIDE SEQUENCE</scope>
</reference>
<dbReference type="Proteomes" id="UP000604046">
    <property type="component" value="Unassembled WGS sequence"/>
</dbReference>
<dbReference type="Gene3D" id="1.10.510.10">
    <property type="entry name" value="Transferase(Phosphotransferase) domain 1"/>
    <property type="match status" value="1"/>
</dbReference>
<keyword evidence="2" id="KW-1185">Reference proteome</keyword>
<gene>
    <name evidence="1" type="ORF">SNAT2548_LOCUS14943</name>
</gene>
<dbReference type="AlphaFoldDB" id="A0A812N011"/>
<sequence length="241" mass="27384">MTWICGDLRCRARPRKRAKGEADLGKKHVHLPFYSEYCTRLYDKLQAEFMARLFTGFGHRYAAELFDKLEPNFCSQLFSVLGSAFASRLLRQLGDDFVADLFLSLGTPFVGTLFHELGACPEVLRQEAHGTAADLFSFGAVIWTLLSGGNDAQERPQPVVHDWLAPPSFSNPRRCLEVAEENPIVHVRMVILFFVAFSLLHVRFDVPGHSVDQIVHLRTYCYFSWCSDRFVFVSMSLAIVD</sequence>
<accession>A0A812N011</accession>
<proteinExistence type="predicted"/>
<evidence type="ECO:0000313" key="1">
    <source>
        <dbReference type="EMBL" id="CAE7281886.1"/>
    </source>
</evidence>
<protein>
    <recommendedName>
        <fullName evidence="3">Protein kinase domain-containing protein</fullName>
    </recommendedName>
</protein>
<name>A0A812N011_9DINO</name>
<dbReference type="OrthoDB" id="443419at2759"/>
<organism evidence="1 2">
    <name type="scientific">Symbiodinium natans</name>
    <dbReference type="NCBI Taxonomy" id="878477"/>
    <lineage>
        <taxon>Eukaryota</taxon>
        <taxon>Sar</taxon>
        <taxon>Alveolata</taxon>
        <taxon>Dinophyceae</taxon>
        <taxon>Suessiales</taxon>
        <taxon>Symbiodiniaceae</taxon>
        <taxon>Symbiodinium</taxon>
    </lineage>
</organism>
<dbReference type="SUPFAM" id="SSF158791">
    <property type="entry name" value="MgtE N-terminal domain-like"/>
    <property type="match status" value="1"/>
</dbReference>
<dbReference type="EMBL" id="CAJNDS010001813">
    <property type="protein sequence ID" value="CAE7281886.1"/>
    <property type="molecule type" value="Genomic_DNA"/>
</dbReference>
<evidence type="ECO:0000313" key="2">
    <source>
        <dbReference type="Proteomes" id="UP000604046"/>
    </source>
</evidence>
<dbReference type="InterPro" id="IPR011009">
    <property type="entry name" value="Kinase-like_dom_sf"/>
</dbReference>
<dbReference type="SUPFAM" id="SSF56112">
    <property type="entry name" value="Protein kinase-like (PK-like)"/>
    <property type="match status" value="1"/>
</dbReference>